<protein>
    <submittedName>
        <fullName evidence="2">Uncharacterized protein</fullName>
    </submittedName>
</protein>
<sequence>MQSVRKWIAVSASSLLLLSLAACGNATPTVDEVKSGLETAISDLKDWTGQQVESLDAVNDRVTASTKNIVDLFGELKFDLSFRENGIGFSNSSGVEGVVGVQGNWLVLDVAFPSSNADAAHTVNRVLTVFSGNNWAEDRLTAITNGNEPQTTQLENGWIETDGQLVKVHLEKALI</sequence>
<proteinExistence type="predicted"/>
<evidence type="ECO:0000313" key="3">
    <source>
        <dbReference type="Proteomes" id="UP000515679"/>
    </source>
</evidence>
<keyword evidence="1" id="KW-0732">Signal</keyword>
<dbReference type="Proteomes" id="UP000515679">
    <property type="component" value="Chromosome"/>
</dbReference>
<dbReference type="PROSITE" id="PS51257">
    <property type="entry name" value="PROKAR_LIPOPROTEIN"/>
    <property type="match status" value="1"/>
</dbReference>
<evidence type="ECO:0000256" key="1">
    <source>
        <dbReference type="SAM" id="SignalP"/>
    </source>
</evidence>
<evidence type="ECO:0000313" key="2">
    <source>
        <dbReference type="EMBL" id="QMV43298.1"/>
    </source>
</evidence>
<dbReference type="EMBL" id="CP041969">
    <property type="protein sequence ID" value="QMV43298.1"/>
    <property type="molecule type" value="Genomic_DNA"/>
</dbReference>
<dbReference type="KEGG" id="cchl:FPL14_20540"/>
<reference evidence="2 3" key="1">
    <citation type="submission" date="2019-07" db="EMBL/GenBank/DDBJ databases">
        <authorList>
            <person name="Kim J.K."/>
            <person name="Cheong H.-M."/>
            <person name="Choi Y."/>
            <person name="Hwang K.J."/>
            <person name="Lee S."/>
            <person name="Choi C."/>
        </authorList>
    </citation>
    <scope>NUCLEOTIDE SEQUENCE [LARGE SCALE GENOMIC DNA]</scope>
    <source>
        <strain evidence="2 3">KS 22</strain>
    </source>
</reference>
<name>A0A7G5C264_9BACL</name>
<keyword evidence="3" id="KW-1185">Reference proteome</keyword>
<feature type="chain" id="PRO_5028834871" evidence="1">
    <location>
        <begin position="22"/>
        <end position="175"/>
    </location>
</feature>
<accession>A0A7G5C264</accession>
<gene>
    <name evidence="2" type="ORF">FPL14_20540</name>
</gene>
<dbReference type="AlphaFoldDB" id="A0A7G5C264"/>
<organism evidence="2 3">
    <name type="scientific">Cohnella cholangitidis</name>
    <dbReference type="NCBI Taxonomy" id="2598458"/>
    <lineage>
        <taxon>Bacteria</taxon>
        <taxon>Bacillati</taxon>
        <taxon>Bacillota</taxon>
        <taxon>Bacilli</taxon>
        <taxon>Bacillales</taxon>
        <taxon>Paenibacillaceae</taxon>
        <taxon>Cohnella</taxon>
    </lineage>
</organism>
<feature type="signal peptide" evidence="1">
    <location>
        <begin position="1"/>
        <end position="21"/>
    </location>
</feature>
<dbReference type="RefSeq" id="WP_182299532.1">
    <property type="nucleotide sequence ID" value="NZ_CP041969.1"/>
</dbReference>